<feature type="domain" description="Protein kinase" evidence="3">
    <location>
        <begin position="45"/>
        <end position="171"/>
    </location>
</feature>
<dbReference type="InterPro" id="IPR001245">
    <property type="entry name" value="Ser-Thr/Tyr_kinase_cat_dom"/>
</dbReference>
<dbReference type="InterPro" id="IPR017441">
    <property type="entry name" value="Protein_kinase_ATP_BS"/>
</dbReference>
<dbReference type="GO" id="GO:0004714">
    <property type="term" value="F:transmembrane receptor protein tyrosine kinase activity"/>
    <property type="evidence" value="ECO:0007669"/>
    <property type="project" value="TreeGrafter"/>
</dbReference>
<dbReference type="SMART" id="SM00219">
    <property type="entry name" value="TyrKc"/>
    <property type="match status" value="1"/>
</dbReference>
<evidence type="ECO:0000259" key="3">
    <source>
        <dbReference type="PROSITE" id="PS50011"/>
    </source>
</evidence>
<dbReference type="GO" id="GO:0005524">
    <property type="term" value="F:ATP binding"/>
    <property type="evidence" value="ECO:0007669"/>
    <property type="project" value="UniProtKB-UniRule"/>
</dbReference>
<evidence type="ECO:0000256" key="1">
    <source>
        <dbReference type="ARBA" id="ARBA00004167"/>
    </source>
</evidence>
<dbReference type="AlphaFoldDB" id="A0AAV4PCB8"/>
<dbReference type="PANTHER" id="PTHR24416:SF600">
    <property type="entry name" value="PDGF- AND VEGF-RECEPTOR RELATED, ISOFORM J"/>
    <property type="match status" value="1"/>
</dbReference>
<organism evidence="4 5">
    <name type="scientific">Caerostris extrusa</name>
    <name type="common">Bark spider</name>
    <name type="synonym">Caerostris bankana</name>
    <dbReference type="NCBI Taxonomy" id="172846"/>
    <lineage>
        <taxon>Eukaryota</taxon>
        <taxon>Metazoa</taxon>
        <taxon>Ecdysozoa</taxon>
        <taxon>Arthropoda</taxon>
        <taxon>Chelicerata</taxon>
        <taxon>Arachnida</taxon>
        <taxon>Araneae</taxon>
        <taxon>Araneomorphae</taxon>
        <taxon>Entelegynae</taxon>
        <taxon>Araneoidea</taxon>
        <taxon>Araneidae</taxon>
        <taxon>Caerostris</taxon>
    </lineage>
</organism>
<dbReference type="InterPro" id="IPR000719">
    <property type="entry name" value="Prot_kinase_dom"/>
</dbReference>
<keyword evidence="2" id="KW-0547">Nucleotide-binding</keyword>
<dbReference type="PANTHER" id="PTHR24416">
    <property type="entry name" value="TYROSINE-PROTEIN KINASE RECEPTOR"/>
    <property type="match status" value="1"/>
</dbReference>
<dbReference type="EMBL" id="BPLR01004464">
    <property type="protein sequence ID" value="GIX95042.1"/>
    <property type="molecule type" value="Genomic_DNA"/>
</dbReference>
<protein>
    <submittedName>
        <fullName evidence="4">Vascular endothelial growth factor receptor 3</fullName>
    </submittedName>
</protein>
<evidence type="ECO:0000313" key="4">
    <source>
        <dbReference type="EMBL" id="GIX95042.1"/>
    </source>
</evidence>
<proteinExistence type="predicted"/>
<dbReference type="GO" id="GO:0043235">
    <property type="term" value="C:receptor complex"/>
    <property type="evidence" value="ECO:0007669"/>
    <property type="project" value="TreeGrafter"/>
</dbReference>
<dbReference type="FunFam" id="3.30.200.20:FF:000384">
    <property type="entry name" value="Receptor protein-tyrosine kinase"/>
    <property type="match status" value="1"/>
</dbReference>
<keyword evidence="2" id="KW-0067">ATP-binding</keyword>
<dbReference type="Pfam" id="PF07714">
    <property type="entry name" value="PK_Tyr_Ser-Thr"/>
    <property type="match status" value="1"/>
</dbReference>
<feature type="binding site" evidence="2">
    <location>
        <position position="79"/>
    </location>
    <ligand>
        <name>ATP</name>
        <dbReference type="ChEBI" id="CHEBI:30616"/>
    </ligand>
</feature>
<evidence type="ECO:0000256" key="2">
    <source>
        <dbReference type="PROSITE-ProRule" id="PRU10141"/>
    </source>
</evidence>
<keyword evidence="4" id="KW-0675">Receptor</keyword>
<dbReference type="InterPro" id="IPR011009">
    <property type="entry name" value="Kinase-like_dom_sf"/>
</dbReference>
<dbReference type="PROSITE" id="PS50011">
    <property type="entry name" value="PROTEIN_KINASE_DOM"/>
    <property type="match status" value="1"/>
</dbReference>
<dbReference type="Proteomes" id="UP001054945">
    <property type="component" value="Unassembled WGS sequence"/>
</dbReference>
<dbReference type="InterPro" id="IPR020635">
    <property type="entry name" value="Tyr_kinase_cat_dom"/>
</dbReference>
<dbReference type="SUPFAM" id="SSF56112">
    <property type="entry name" value="Protein kinase-like (PK-like)"/>
    <property type="match status" value="1"/>
</dbReference>
<comment type="caution">
    <text evidence="4">The sequence shown here is derived from an EMBL/GenBank/DDBJ whole genome shotgun (WGS) entry which is preliminary data.</text>
</comment>
<dbReference type="GO" id="GO:0005886">
    <property type="term" value="C:plasma membrane"/>
    <property type="evidence" value="ECO:0007669"/>
    <property type="project" value="TreeGrafter"/>
</dbReference>
<keyword evidence="5" id="KW-1185">Reference proteome</keyword>
<name>A0AAV4PCB8_CAEEX</name>
<reference evidence="4 5" key="1">
    <citation type="submission" date="2021-06" db="EMBL/GenBank/DDBJ databases">
        <title>Caerostris extrusa draft genome.</title>
        <authorList>
            <person name="Kono N."/>
            <person name="Arakawa K."/>
        </authorList>
    </citation>
    <scope>NUCLEOTIDE SEQUENCE [LARGE SCALE GENOMIC DNA]</scope>
</reference>
<accession>A0AAV4PCB8</accession>
<dbReference type="GO" id="GO:0007169">
    <property type="term" value="P:cell surface receptor protein tyrosine kinase signaling pathway"/>
    <property type="evidence" value="ECO:0007669"/>
    <property type="project" value="TreeGrafter"/>
</dbReference>
<dbReference type="PROSITE" id="PS00107">
    <property type="entry name" value="PROTEIN_KINASE_ATP"/>
    <property type="match status" value="1"/>
</dbReference>
<comment type="subcellular location">
    <subcellularLocation>
        <location evidence="1">Membrane</location>
        <topology evidence="1">Single-pass membrane protein</topology>
    </subcellularLocation>
</comment>
<sequence>MKLQGFNHQLFQEGHFGLFDPNMPLEDQADLLPYDERWEFPKENLKFGRTLGQGAFGRVIKAEAFGLNDYEKSTTVAVKMLKERANVNQQIALSAELKILIHLGHHVNIVNLMGAVTKNISQGELLVMVEYCRYGNLRNYLLRHREKFINEMDPCSRNQVFLSDSPRLIVT</sequence>
<gene>
    <name evidence="4" type="primary">FLT4</name>
    <name evidence="4" type="ORF">CEXT_503671</name>
</gene>
<dbReference type="InterPro" id="IPR050122">
    <property type="entry name" value="RTK"/>
</dbReference>
<evidence type="ECO:0000313" key="5">
    <source>
        <dbReference type="Proteomes" id="UP001054945"/>
    </source>
</evidence>
<dbReference type="Gene3D" id="3.30.200.20">
    <property type="entry name" value="Phosphorylase Kinase, domain 1"/>
    <property type="match status" value="1"/>
</dbReference>